<reference evidence="7 8" key="1">
    <citation type="submission" date="2017-09" db="EMBL/GenBank/DDBJ databases">
        <authorList>
            <person name="Lee N."/>
            <person name="Cho B.-K."/>
        </authorList>
    </citation>
    <scope>NUCLEOTIDE SEQUENCE [LARGE SCALE GENOMIC DNA]</scope>
    <source>
        <strain evidence="7 8">ATCC 12461</strain>
    </source>
</reference>
<comment type="catalytic activity">
    <reaction evidence="4">
        <text>isochorismate + H2O = (2S,3S)-2,3-dihydroxy-2,3-dihydrobenzoate + pyruvate</text>
        <dbReference type="Rhea" id="RHEA:11112"/>
        <dbReference type="ChEBI" id="CHEBI:15361"/>
        <dbReference type="ChEBI" id="CHEBI:15377"/>
        <dbReference type="ChEBI" id="CHEBI:29780"/>
        <dbReference type="ChEBI" id="CHEBI:58764"/>
        <dbReference type="EC" id="3.3.2.1"/>
    </reaction>
</comment>
<dbReference type="InterPro" id="IPR000868">
    <property type="entry name" value="Isochorismatase-like_dom"/>
</dbReference>
<dbReference type="EMBL" id="CP023695">
    <property type="protein sequence ID" value="QEV18602.1"/>
    <property type="molecule type" value="Genomic_DNA"/>
</dbReference>
<dbReference type="SUPFAM" id="SSF47336">
    <property type="entry name" value="ACP-like"/>
    <property type="match status" value="1"/>
</dbReference>
<dbReference type="SUPFAM" id="SSF52499">
    <property type="entry name" value="Isochorismatase-like hydrolases"/>
    <property type="match status" value="1"/>
</dbReference>
<dbReference type="PROSITE" id="PS50075">
    <property type="entry name" value="CARRIER"/>
    <property type="match status" value="1"/>
</dbReference>
<dbReference type="KEGG" id="salw:CP975_14860"/>
<evidence type="ECO:0000256" key="2">
    <source>
        <dbReference type="ARBA" id="ARBA00012100"/>
    </source>
</evidence>
<evidence type="ECO:0000313" key="7">
    <source>
        <dbReference type="EMBL" id="QEV18602.1"/>
    </source>
</evidence>
<organism evidence="7 8">
    <name type="scientific">Streptomyces alboniger</name>
    <dbReference type="NCBI Taxonomy" id="132473"/>
    <lineage>
        <taxon>Bacteria</taxon>
        <taxon>Bacillati</taxon>
        <taxon>Actinomycetota</taxon>
        <taxon>Actinomycetes</taxon>
        <taxon>Kitasatosporales</taxon>
        <taxon>Streptomycetaceae</taxon>
        <taxon>Streptomyces</taxon>
        <taxon>Streptomyces aurantiacus group</taxon>
    </lineage>
</organism>
<evidence type="ECO:0000313" key="8">
    <source>
        <dbReference type="Proteomes" id="UP000326553"/>
    </source>
</evidence>
<dbReference type="InterPro" id="IPR036736">
    <property type="entry name" value="ACP-like_sf"/>
</dbReference>
<evidence type="ECO:0000256" key="4">
    <source>
        <dbReference type="ARBA" id="ARBA00048590"/>
    </source>
</evidence>
<dbReference type="InterPro" id="IPR009081">
    <property type="entry name" value="PP-bd_ACP"/>
</dbReference>
<sequence>MALPTITPYPMPSADELPANRVDWKVDPSRAVLLVHDLQNYFLSAYDRDASPVPELLAHVAELKQAADRLGVPVLHTAQPGGQTLAERGLQQDFWGPGLPDDEQAAAIAPEIGPAPAETVITKWKYSGFVRTDLLERLREQGRDQLVVVGVYAHIGVLMTACDAWMQDIQAFVVADAVADFSADDHAMALRWAADKCAVVTTTEAVFGDAGHAEPTEAEPTEAVPLDHLTRDELTLDQLRADVADVLGEDPADIPEDENLVDYGLDSVRLMTLLGRWRRDHGVTASFADLAEEPALEKWVRVLAR</sequence>
<dbReference type="Gene3D" id="1.10.1200.10">
    <property type="entry name" value="ACP-like"/>
    <property type="match status" value="1"/>
</dbReference>
<dbReference type="Gene3D" id="3.40.50.850">
    <property type="entry name" value="Isochorismatase-like"/>
    <property type="match status" value="1"/>
</dbReference>
<dbReference type="PRINTS" id="PR01398">
    <property type="entry name" value="ISCHRISMTASE"/>
</dbReference>
<comment type="cofactor">
    <cofactor evidence="5">
        <name>pantetheine 4'-phosphate</name>
        <dbReference type="ChEBI" id="CHEBI:47942"/>
    </cofactor>
    <text evidence="5">Binds 1 phosphopantetheine covalently.</text>
</comment>
<keyword evidence="3" id="KW-0378">Hydrolase</keyword>
<keyword evidence="5" id="KW-0597">Phosphoprotein</keyword>
<feature type="modified residue" description="O-(pantetheine 4'-phosphoryl)serine" evidence="5">
    <location>
        <position position="267"/>
    </location>
</feature>
<name>A0A5J6HH76_STRAD</name>
<evidence type="ECO:0000256" key="5">
    <source>
        <dbReference type="PIRSR" id="PIRSR001111-50"/>
    </source>
</evidence>
<protein>
    <recommendedName>
        <fullName evidence="2">isochorismatase</fullName>
        <ecNumber evidence="2">3.3.2.1</ecNumber>
    </recommendedName>
</protein>
<comment type="pathway">
    <text evidence="1">Siderophore biosynthesis.</text>
</comment>
<proteinExistence type="predicted"/>
<dbReference type="Pfam" id="PF00857">
    <property type="entry name" value="Isochorismatase"/>
    <property type="match status" value="1"/>
</dbReference>
<feature type="domain" description="Carrier" evidence="6">
    <location>
        <begin position="230"/>
        <end position="305"/>
    </location>
</feature>
<accession>A0A5J6HH76</accession>
<dbReference type="GO" id="GO:0008908">
    <property type="term" value="F:isochorismatase activity"/>
    <property type="evidence" value="ECO:0007669"/>
    <property type="project" value="UniProtKB-EC"/>
</dbReference>
<dbReference type="OrthoDB" id="5794853at2"/>
<dbReference type="Proteomes" id="UP000326553">
    <property type="component" value="Chromosome"/>
</dbReference>
<evidence type="ECO:0000256" key="1">
    <source>
        <dbReference type="ARBA" id="ARBA00004924"/>
    </source>
</evidence>
<dbReference type="PIRSF" id="PIRSF001111">
    <property type="entry name" value="Isochorismatase"/>
    <property type="match status" value="1"/>
</dbReference>
<dbReference type="EC" id="3.3.2.1" evidence="2"/>
<gene>
    <name evidence="7" type="ORF">CP975_14860</name>
</gene>
<evidence type="ECO:0000259" key="6">
    <source>
        <dbReference type="PROSITE" id="PS50075"/>
    </source>
</evidence>
<dbReference type="Pfam" id="PF00550">
    <property type="entry name" value="PP-binding"/>
    <property type="match status" value="1"/>
</dbReference>
<dbReference type="InterPro" id="IPR036380">
    <property type="entry name" value="Isochorismatase-like_sf"/>
</dbReference>
<dbReference type="AlphaFoldDB" id="A0A5J6HH76"/>
<keyword evidence="8" id="KW-1185">Reference proteome</keyword>
<evidence type="ECO:0000256" key="3">
    <source>
        <dbReference type="ARBA" id="ARBA00022801"/>
    </source>
</evidence>
<dbReference type="InterPro" id="IPR016291">
    <property type="entry name" value="Isochorismatase"/>
</dbReference>
<keyword evidence="5" id="KW-0596">Phosphopantetheine</keyword>
<dbReference type="PANTHER" id="PTHR43540:SF3">
    <property type="entry name" value="ENTEROBACTIN SYNTHASE COMPONENT B"/>
    <property type="match status" value="1"/>
</dbReference>
<dbReference type="PANTHER" id="PTHR43540">
    <property type="entry name" value="PEROXYUREIDOACRYLATE/UREIDOACRYLATE AMIDOHYDROLASE-RELATED"/>
    <property type="match status" value="1"/>
</dbReference>
<dbReference type="InterPro" id="IPR050272">
    <property type="entry name" value="Isochorismatase-like_hydrls"/>
</dbReference>